<feature type="transmembrane region" description="Helical" evidence="8">
    <location>
        <begin position="29"/>
        <end position="50"/>
    </location>
</feature>
<comment type="subcellular location">
    <subcellularLocation>
        <location evidence="1">Membrane</location>
    </subcellularLocation>
</comment>
<keyword evidence="7" id="KW-0131">Cell cycle</keyword>
<keyword evidence="4 8" id="KW-0812">Transmembrane</keyword>
<evidence type="ECO:0000256" key="4">
    <source>
        <dbReference type="ARBA" id="ARBA00022692"/>
    </source>
</evidence>
<keyword evidence="11" id="KW-1185">Reference proteome</keyword>
<sequence>MNDLGGVSKSTLRERRRFAWRRLRGRMLAWRYLLIGTVIAVVGGLAVWALEFHGFGGMFDVSKVDIVGANTTTTRAMIEKAAHLPVGASLVSADLGQIEDNVLHDPALQQAVLEADVSREWPDTIKIVITLRTPVAAVNFGDHCEALDMHGYLFLHYPVAGAGCGKPLDVLPVVQAPPAGTDSQRAYAQAAGVAGELPASLRRMVKYIGIASEDGVTLILKGDGNLHIGDGTVVTWGSATSTRLKAQELVALIKANPGARSYNVSVPSSPTVQP</sequence>
<proteinExistence type="predicted"/>
<evidence type="ECO:0000256" key="3">
    <source>
        <dbReference type="ARBA" id="ARBA00022618"/>
    </source>
</evidence>
<name>A0A3G9J3W5_9ACTN</name>
<organism evidence="10 11">
    <name type="scientific">Nocardioides baekrokdamisoli</name>
    <dbReference type="NCBI Taxonomy" id="1804624"/>
    <lineage>
        <taxon>Bacteria</taxon>
        <taxon>Bacillati</taxon>
        <taxon>Actinomycetota</taxon>
        <taxon>Actinomycetes</taxon>
        <taxon>Propionibacteriales</taxon>
        <taxon>Nocardioidaceae</taxon>
        <taxon>Nocardioides</taxon>
    </lineage>
</organism>
<dbReference type="RefSeq" id="WP_125569645.1">
    <property type="nucleotide sequence ID" value="NZ_AP019307.1"/>
</dbReference>
<reference evidence="10 11" key="1">
    <citation type="submission" date="2018-11" db="EMBL/GenBank/DDBJ databases">
        <title>Complete genome sequence of Nocardioides baekrokdamisoli strain KCTC 39748.</title>
        <authorList>
            <person name="Kang S.W."/>
            <person name="Lee K.C."/>
            <person name="Kim K.K."/>
            <person name="Kim J.S."/>
            <person name="Kim D.S."/>
            <person name="Ko S.H."/>
            <person name="Yang S.H."/>
            <person name="Shin Y.K."/>
            <person name="Lee J.S."/>
        </authorList>
    </citation>
    <scope>NUCLEOTIDE SEQUENCE [LARGE SCALE GENOMIC DNA]</scope>
    <source>
        <strain evidence="10 11">KCTC 39748</strain>
    </source>
</reference>
<feature type="domain" description="POTRA" evidence="9">
    <location>
        <begin position="59"/>
        <end position="132"/>
    </location>
</feature>
<keyword evidence="3" id="KW-0132">Cell division</keyword>
<dbReference type="EMBL" id="AP019307">
    <property type="protein sequence ID" value="BBH18328.1"/>
    <property type="molecule type" value="Genomic_DNA"/>
</dbReference>
<dbReference type="InterPro" id="IPR013685">
    <property type="entry name" value="POTRA_FtsQ_type"/>
</dbReference>
<evidence type="ECO:0000256" key="8">
    <source>
        <dbReference type="SAM" id="Phobius"/>
    </source>
</evidence>
<accession>A0A3G9J3W5</accession>
<evidence type="ECO:0000256" key="5">
    <source>
        <dbReference type="ARBA" id="ARBA00022989"/>
    </source>
</evidence>
<dbReference type="AlphaFoldDB" id="A0A3G9J3W5"/>
<keyword evidence="5 8" id="KW-1133">Transmembrane helix</keyword>
<dbReference type="GO" id="GO:0051301">
    <property type="term" value="P:cell division"/>
    <property type="evidence" value="ECO:0007669"/>
    <property type="project" value="UniProtKB-KW"/>
</dbReference>
<dbReference type="PANTHER" id="PTHR37820">
    <property type="entry name" value="CELL DIVISION PROTEIN DIVIB"/>
    <property type="match status" value="1"/>
</dbReference>
<dbReference type="PANTHER" id="PTHR37820:SF1">
    <property type="entry name" value="CELL DIVISION PROTEIN FTSQ"/>
    <property type="match status" value="1"/>
</dbReference>
<evidence type="ECO:0000259" key="9">
    <source>
        <dbReference type="PROSITE" id="PS51779"/>
    </source>
</evidence>
<keyword evidence="2" id="KW-1003">Cell membrane</keyword>
<dbReference type="Gene3D" id="3.10.20.310">
    <property type="entry name" value="membrane protein fhac"/>
    <property type="match status" value="1"/>
</dbReference>
<evidence type="ECO:0000313" key="10">
    <source>
        <dbReference type="EMBL" id="BBH18328.1"/>
    </source>
</evidence>
<evidence type="ECO:0000313" key="11">
    <source>
        <dbReference type="Proteomes" id="UP000271573"/>
    </source>
</evidence>
<evidence type="ECO:0000256" key="1">
    <source>
        <dbReference type="ARBA" id="ARBA00004370"/>
    </source>
</evidence>
<dbReference type="OrthoDB" id="9790760at2"/>
<dbReference type="Pfam" id="PF08478">
    <property type="entry name" value="POTRA_1"/>
    <property type="match status" value="1"/>
</dbReference>
<dbReference type="Proteomes" id="UP000271573">
    <property type="component" value="Chromosome"/>
</dbReference>
<dbReference type="InterPro" id="IPR050487">
    <property type="entry name" value="FtsQ_DivIB"/>
</dbReference>
<dbReference type="PROSITE" id="PS51779">
    <property type="entry name" value="POTRA"/>
    <property type="match status" value="1"/>
</dbReference>
<gene>
    <name evidence="10" type="ORF">Back2_26150</name>
</gene>
<keyword evidence="6 8" id="KW-0472">Membrane</keyword>
<dbReference type="InterPro" id="IPR034746">
    <property type="entry name" value="POTRA"/>
</dbReference>
<evidence type="ECO:0000256" key="6">
    <source>
        <dbReference type="ARBA" id="ARBA00023136"/>
    </source>
</evidence>
<evidence type="ECO:0000256" key="2">
    <source>
        <dbReference type="ARBA" id="ARBA00022475"/>
    </source>
</evidence>
<dbReference type="KEGG" id="nbe:Back2_26150"/>
<protein>
    <recommendedName>
        <fullName evidence="9">POTRA domain-containing protein</fullName>
    </recommendedName>
</protein>
<dbReference type="GO" id="GO:0005886">
    <property type="term" value="C:plasma membrane"/>
    <property type="evidence" value="ECO:0007669"/>
    <property type="project" value="TreeGrafter"/>
</dbReference>
<evidence type="ECO:0000256" key="7">
    <source>
        <dbReference type="ARBA" id="ARBA00023306"/>
    </source>
</evidence>